<reference evidence="10" key="1">
    <citation type="submission" date="2015-12" db="EMBL/GenBank/DDBJ databases">
        <authorList>
            <person name="Lodha T.D."/>
            <person name="Chintalapati S."/>
            <person name="Chintalapati V.R."/>
            <person name="Sravanthi T."/>
        </authorList>
    </citation>
    <scope>NUCLEOTIDE SEQUENCE [LARGE SCALE GENOMIC DNA]</scope>
    <source>
        <strain evidence="10">JC133</strain>
    </source>
</reference>
<comment type="catalytic activity">
    <reaction evidence="8">
        <text>RNA(n) + a ribonucleoside 5'-triphosphate = RNA(n+1) + diphosphate</text>
        <dbReference type="Rhea" id="RHEA:21248"/>
        <dbReference type="Rhea" id="RHEA-COMP:14527"/>
        <dbReference type="Rhea" id="RHEA-COMP:17342"/>
        <dbReference type="ChEBI" id="CHEBI:33019"/>
        <dbReference type="ChEBI" id="CHEBI:61557"/>
        <dbReference type="ChEBI" id="CHEBI:140395"/>
        <dbReference type="EC" id="2.7.7.6"/>
    </reaction>
</comment>
<accession>A0A2S4JQP0</accession>
<evidence type="ECO:0000256" key="3">
    <source>
        <dbReference type="ARBA" id="ARBA00013725"/>
    </source>
</evidence>
<gene>
    <name evidence="9" type="ORF">AU468_07705</name>
</gene>
<evidence type="ECO:0000256" key="5">
    <source>
        <dbReference type="ARBA" id="ARBA00023163"/>
    </source>
</evidence>
<dbReference type="Pfam" id="PF01192">
    <property type="entry name" value="RNA_pol_Rpb6"/>
    <property type="match status" value="1"/>
</dbReference>
<dbReference type="Proteomes" id="UP000237350">
    <property type="component" value="Unassembled WGS sequence"/>
</dbReference>
<dbReference type="OrthoDB" id="308369at2"/>
<evidence type="ECO:0000256" key="1">
    <source>
        <dbReference type="ARBA" id="ARBA00006711"/>
    </source>
</evidence>
<dbReference type="AlphaFoldDB" id="A0A2S4JQP0"/>
<evidence type="ECO:0000256" key="8">
    <source>
        <dbReference type="ARBA" id="ARBA00048552"/>
    </source>
</evidence>
<dbReference type="GO" id="GO:0003677">
    <property type="term" value="F:DNA binding"/>
    <property type="evidence" value="ECO:0007669"/>
    <property type="project" value="InterPro"/>
</dbReference>
<organism evidence="9 10">
    <name type="scientific">Alkalispirochaeta sphaeroplastigenens</name>
    <dbReference type="NCBI Taxonomy" id="1187066"/>
    <lineage>
        <taxon>Bacteria</taxon>
        <taxon>Pseudomonadati</taxon>
        <taxon>Spirochaetota</taxon>
        <taxon>Spirochaetia</taxon>
        <taxon>Spirochaetales</taxon>
        <taxon>Spirochaetaceae</taxon>
        <taxon>Alkalispirochaeta</taxon>
    </lineage>
</organism>
<dbReference type="GO" id="GO:0000428">
    <property type="term" value="C:DNA-directed RNA polymerase complex"/>
    <property type="evidence" value="ECO:0007669"/>
    <property type="project" value="UniProtKB-KW"/>
</dbReference>
<keyword evidence="5" id="KW-0804">Transcription</keyword>
<evidence type="ECO:0000313" key="9">
    <source>
        <dbReference type="EMBL" id="POR01826.1"/>
    </source>
</evidence>
<evidence type="ECO:0000313" key="10">
    <source>
        <dbReference type="Proteomes" id="UP000237350"/>
    </source>
</evidence>
<comment type="caution">
    <text evidence="9">The sequence shown here is derived from an EMBL/GenBank/DDBJ whole genome shotgun (WGS) entry which is preliminary data.</text>
</comment>
<sequence>MAIPLDDLIQDDRNIYELTVASIRRSHQIGEIRRAFSSDEHGSVSDEGGEKVVSQAISEVLLNQVQFELIEN</sequence>
<dbReference type="InterPro" id="IPR006110">
    <property type="entry name" value="Pol_omega/Rpo6/RPB6"/>
</dbReference>
<proteinExistence type="inferred from homology"/>
<dbReference type="GO" id="GO:0003899">
    <property type="term" value="F:DNA-directed RNA polymerase activity"/>
    <property type="evidence" value="ECO:0007669"/>
    <property type="project" value="UniProtKB-EC"/>
</dbReference>
<dbReference type="InterPro" id="IPR036161">
    <property type="entry name" value="RPB6/omega-like_sf"/>
</dbReference>
<keyword evidence="10" id="KW-1185">Reference proteome</keyword>
<comment type="similarity">
    <text evidence="1">Belongs to the RNA polymerase subunit omega family.</text>
</comment>
<evidence type="ECO:0000256" key="2">
    <source>
        <dbReference type="ARBA" id="ARBA00012418"/>
    </source>
</evidence>
<keyword evidence="4" id="KW-0240">DNA-directed RNA polymerase</keyword>
<evidence type="ECO:0000256" key="7">
    <source>
        <dbReference type="ARBA" id="ARBA00030998"/>
    </source>
</evidence>
<name>A0A2S4JQP0_9SPIO</name>
<evidence type="ECO:0000256" key="4">
    <source>
        <dbReference type="ARBA" id="ARBA00022478"/>
    </source>
</evidence>
<dbReference type="EMBL" id="LPWH01000064">
    <property type="protein sequence ID" value="POR01826.1"/>
    <property type="molecule type" value="Genomic_DNA"/>
</dbReference>
<protein>
    <recommendedName>
        <fullName evidence="3">DNA-directed RNA polymerase subunit omega</fullName>
        <ecNumber evidence="2">2.7.7.6</ecNumber>
    </recommendedName>
    <alternativeName>
        <fullName evidence="7">RNA polymerase omega subunit</fullName>
    </alternativeName>
    <alternativeName>
        <fullName evidence="6">Transcriptase subunit omega</fullName>
    </alternativeName>
</protein>
<dbReference type="SUPFAM" id="SSF63562">
    <property type="entry name" value="RPB6/omega subunit-like"/>
    <property type="match status" value="1"/>
</dbReference>
<dbReference type="EC" id="2.7.7.6" evidence="2"/>
<dbReference type="RefSeq" id="WP_018526854.1">
    <property type="nucleotide sequence ID" value="NZ_LPWH01000064.1"/>
</dbReference>
<dbReference type="GO" id="GO:0006351">
    <property type="term" value="P:DNA-templated transcription"/>
    <property type="evidence" value="ECO:0007669"/>
    <property type="project" value="InterPro"/>
</dbReference>
<evidence type="ECO:0000256" key="6">
    <source>
        <dbReference type="ARBA" id="ARBA00029924"/>
    </source>
</evidence>